<name>A0A323TJK0_9BACI</name>
<feature type="domain" description="Amidase" evidence="1">
    <location>
        <begin position="261"/>
        <end position="380"/>
    </location>
</feature>
<dbReference type="AlphaFoldDB" id="A0A323TJK0"/>
<protein>
    <submittedName>
        <fullName evidence="2">Amidase</fullName>
    </submittedName>
</protein>
<dbReference type="InterPro" id="IPR036928">
    <property type="entry name" value="AS_sf"/>
</dbReference>
<dbReference type="PANTHER" id="PTHR46310">
    <property type="entry name" value="AMIDASE 1"/>
    <property type="match status" value="1"/>
</dbReference>
<dbReference type="Proteomes" id="UP000248214">
    <property type="component" value="Unassembled WGS sequence"/>
</dbReference>
<dbReference type="NCBIfam" id="NF006169">
    <property type="entry name" value="PRK08310.1"/>
    <property type="match status" value="1"/>
</dbReference>
<evidence type="ECO:0000313" key="2">
    <source>
        <dbReference type="EMBL" id="PYZ94740.1"/>
    </source>
</evidence>
<accession>A0A323TJK0</accession>
<reference evidence="2 3" key="1">
    <citation type="submission" date="2017-10" db="EMBL/GenBank/DDBJ databases">
        <title>Bacillus sp. nov., a halophilic bacterium isolated from a Keqin Lake.</title>
        <authorList>
            <person name="Wang H."/>
        </authorList>
    </citation>
    <scope>NUCLEOTIDE SEQUENCE [LARGE SCALE GENOMIC DNA]</scope>
    <source>
        <strain evidence="2 3">KQ-12</strain>
    </source>
</reference>
<comment type="caution">
    <text evidence="2">The sequence shown here is derived from an EMBL/GenBank/DDBJ whole genome shotgun (WGS) entry which is preliminary data.</text>
</comment>
<dbReference type="InterPro" id="IPR023631">
    <property type="entry name" value="Amidase_dom"/>
</dbReference>
<dbReference type="RefSeq" id="WP_110608374.1">
    <property type="nucleotide sequence ID" value="NZ_PDOD01000001.1"/>
</dbReference>
<proteinExistence type="predicted"/>
<dbReference type="SUPFAM" id="SSF75304">
    <property type="entry name" value="Amidase signature (AS) enzymes"/>
    <property type="match status" value="1"/>
</dbReference>
<evidence type="ECO:0000259" key="1">
    <source>
        <dbReference type="Pfam" id="PF01425"/>
    </source>
</evidence>
<dbReference type="PROSITE" id="PS00571">
    <property type="entry name" value="AMIDASES"/>
    <property type="match status" value="1"/>
</dbReference>
<dbReference type="OrthoDB" id="9811471at2"/>
<evidence type="ECO:0000313" key="3">
    <source>
        <dbReference type="Proteomes" id="UP000248214"/>
    </source>
</evidence>
<gene>
    <name evidence="2" type="ORF">CR194_04190</name>
</gene>
<dbReference type="PANTHER" id="PTHR46310:SF7">
    <property type="entry name" value="AMIDASE 1"/>
    <property type="match status" value="1"/>
</dbReference>
<sequence length="393" mass="42806">MSNTFHAFSDFNVVKEPIEEGPLSGLTFTVKDVFHLKGIKNTAGNPDWYETHEAAEQTAPAITSLLLNGGKLSGTTITDELMYSLQGENAHYGTPINPTDPTRIPGGSSSGSAVSVAAEITDFSLGTDTGGSVRIPAAYCGLYGFRPTHDHVPIDQVIPLAPSFDTVGWMARNSRTLHDVGEVLLGKTTKQTGFSRVMVSQEAWSLADEDTQQALSPFLSKLEIEMGKLDWIAVSEEGLDVWANAFRLIQGKEIWDTHGTWVKATKPRFGPGIKDRFQMASQITSSEVEPQIELRKRVKQHLLDLLQDDGLLIIPTVPGVAPKLNLPDEVVEERRKRTLQLSCIAGLAGLPQLTIPLKEESGLPVGLSIIAGPGQDLSLLKWVDDLTFKGEKR</sequence>
<dbReference type="Pfam" id="PF01425">
    <property type="entry name" value="Amidase"/>
    <property type="match status" value="2"/>
</dbReference>
<organism evidence="2 3">
    <name type="scientific">Salipaludibacillus keqinensis</name>
    <dbReference type="NCBI Taxonomy" id="2045207"/>
    <lineage>
        <taxon>Bacteria</taxon>
        <taxon>Bacillati</taxon>
        <taxon>Bacillota</taxon>
        <taxon>Bacilli</taxon>
        <taxon>Bacillales</taxon>
        <taxon>Bacillaceae</taxon>
    </lineage>
</organism>
<keyword evidence="3" id="KW-1185">Reference proteome</keyword>
<dbReference type="InterPro" id="IPR020556">
    <property type="entry name" value="Amidase_CS"/>
</dbReference>
<dbReference type="Gene3D" id="3.90.1300.10">
    <property type="entry name" value="Amidase signature (AS) domain"/>
    <property type="match status" value="1"/>
</dbReference>
<dbReference type="EMBL" id="PDOD01000001">
    <property type="protein sequence ID" value="PYZ94740.1"/>
    <property type="molecule type" value="Genomic_DNA"/>
</dbReference>
<feature type="domain" description="Amidase" evidence="1">
    <location>
        <begin position="19"/>
        <end position="201"/>
    </location>
</feature>